<dbReference type="AlphaFoldDB" id="A0A6I1MSJ5"/>
<organism evidence="5 6">
    <name type="scientific">Clostridium tarantellae</name>
    <dbReference type="NCBI Taxonomy" id="39493"/>
    <lineage>
        <taxon>Bacteria</taxon>
        <taxon>Bacillati</taxon>
        <taxon>Bacillota</taxon>
        <taxon>Clostridia</taxon>
        <taxon>Eubacteriales</taxon>
        <taxon>Clostridiaceae</taxon>
        <taxon>Clostridium</taxon>
    </lineage>
</organism>
<dbReference type="PROSITE" id="PS51175">
    <property type="entry name" value="CBM6"/>
    <property type="match status" value="1"/>
</dbReference>
<dbReference type="Gene3D" id="2.60.120.260">
    <property type="entry name" value="Galactose-binding domain-like"/>
    <property type="match status" value="1"/>
</dbReference>
<evidence type="ECO:0000256" key="3">
    <source>
        <dbReference type="ARBA" id="ARBA00022729"/>
    </source>
</evidence>
<evidence type="ECO:0000256" key="2">
    <source>
        <dbReference type="ARBA" id="ARBA00022525"/>
    </source>
</evidence>
<dbReference type="Proteomes" id="UP000430345">
    <property type="component" value="Unassembled WGS sequence"/>
</dbReference>
<dbReference type="InterPro" id="IPR008979">
    <property type="entry name" value="Galactose-bd-like_sf"/>
</dbReference>
<dbReference type="InterPro" id="IPR013784">
    <property type="entry name" value="Carb-bd-like_fold"/>
</dbReference>
<dbReference type="SUPFAM" id="SSF49785">
    <property type="entry name" value="Galactose-binding domain-like"/>
    <property type="match status" value="1"/>
</dbReference>
<dbReference type="InterPro" id="IPR008969">
    <property type="entry name" value="CarboxyPept-like_regulatory"/>
</dbReference>
<dbReference type="PANTHER" id="PTHR36108">
    <property type="entry name" value="COLOSSIN-B-RELATED"/>
    <property type="match status" value="1"/>
</dbReference>
<reference evidence="5 6" key="1">
    <citation type="submission" date="2019-10" db="EMBL/GenBank/DDBJ databases">
        <title>The Genome Sequence of Clostridium tarantellae Isolated from Fish Brain.</title>
        <authorList>
            <person name="Bano L."/>
            <person name="Kiel M."/>
            <person name="Sales G."/>
            <person name="Doxey A.C."/>
            <person name="Mansfield M.J."/>
            <person name="Schiavone M."/>
            <person name="Rossetto O."/>
            <person name="Pirazzini M."/>
            <person name="Dobrindt U."/>
            <person name="Montecucco C."/>
        </authorList>
    </citation>
    <scope>NUCLEOTIDE SEQUENCE [LARGE SCALE GENOMIC DNA]</scope>
    <source>
        <strain evidence="5 6">DSM 3997</strain>
    </source>
</reference>
<name>A0A6I1MSJ5_9CLOT</name>
<keyword evidence="6" id="KW-1185">Reference proteome</keyword>
<dbReference type="Pfam" id="PF13620">
    <property type="entry name" value="CarboxypepD_reg"/>
    <property type="match status" value="3"/>
</dbReference>
<comment type="similarity">
    <text evidence="1">Belongs to the serine-aspartate repeat-containing protein (SDr) family.</text>
</comment>
<accession>A0A6I1MSJ5</accession>
<evidence type="ECO:0000313" key="6">
    <source>
        <dbReference type="Proteomes" id="UP000430345"/>
    </source>
</evidence>
<comment type="caution">
    <text evidence="5">The sequence shown here is derived from an EMBL/GenBank/DDBJ whole genome shotgun (WGS) entry which is preliminary data.</text>
</comment>
<dbReference type="SUPFAM" id="SSF49452">
    <property type="entry name" value="Starch-binding domain-like"/>
    <property type="match status" value="1"/>
</dbReference>
<evidence type="ECO:0000313" key="5">
    <source>
        <dbReference type="EMBL" id="MPQ45157.1"/>
    </source>
</evidence>
<keyword evidence="2" id="KW-0964">Secreted</keyword>
<feature type="non-terminal residue" evidence="5">
    <location>
        <position position="423"/>
    </location>
</feature>
<dbReference type="PANTHER" id="PTHR36108:SF13">
    <property type="entry name" value="COLOSSIN-B-RELATED"/>
    <property type="match status" value="1"/>
</dbReference>
<sequence length="423" mass="45461">MQIKEYKYSQNEFITVNVTQKKQEIKLDVKLEENVNKTSIGVTISGIIKDSKGIPIEGALVKVLDESLKGLANGKTMKNGEYVITNIPISNEYCLEIFSNGKILETTEKFTLMQGESKLINFTLEDDVNIPLGIISGQLIDNSDDRNIISGGIVFLYKNINGNKSLNAITYTDKSGQFVFTKVNSGNYNLVFNALGFIKESTNVTVEDGKISNLTKKMIIDPIASQGIISGIITDESNNPIANADVVLYNASNLNDIKPIAFTITNSLGIYTFINVPKGDYIVKSKQLQSMDLIIPPITVPTGSNPVYKYNAAEGMLSNGALIEDAGGVNVAGWIGGPSDGATTLTVNVAAAGKYNLAVKYIGADANRNLKIDINGTNTGSVYTPTPTNGWSIGDAKTFTVAVNLNSGINTIKFHGDGINYGP</sequence>
<gene>
    <name evidence="5" type="ORF">GBZ86_15650</name>
</gene>
<proteinExistence type="inferred from homology"/>
<dbReference type="GO" id="GO:0030246">
    <property type="term" value="F:carbohydrate binding"/>
    <property type="evidence" value="ECO:0007669"/>
    <property type="project" value="InterPro"/>
</dbReference>
<dbReference type="Gene3D" id="2.60.40.1120">
    <property type="entry name" value="Carboxypeptidase-like, regulatory domain"/>
    <property type="match status" value="3"/>
</dbReference>
<dbReference type="EMBL" id="WHJC01000470">
    <property type="protein sequence ID" value="MPQ45157.1"/>
    <property type="molecule type" value="Genomic_DNA"/>
</dbReference>
<dbReference type="SUPFAM" id="SSF49464">
    <property type="entry name" value="Carboxypeptidase regulatory domain-like"/>
    <property type="match status" value="2"/>
</dbReference>
<keyword evidence="3" id="KW-0732">Signal</keyword>
<evidence type="ECO:0000259" key="4">
    <source>
        <dbReference type="PROSITE" id="PS51175"/>
    </source>
</evidence>
<evidence type="ECO:0000256" key="1">
    <source>
        <dbReference type="ARBA" id="ARBA00007257"/>
    </source>
</evidence>
<protein>
    <recommendedName>
        <fullName evidence="4">CBM6 domain-containing protein</fullName>
    </recommendedName>
</protein>
<feature type="domain" description="CBM6" evidence="4">
    <location>
        <begin position="308"/>
        <end position="423"/>
    </location>
</feature>
<dbReference type="InterPro" id="IPR005084">
    <property type="entry name" value="CBM6"/>
</dbReference>
<dbReference type="RefSeq" id="WP_207707471.1">
    <property type="nucleotide sequence ID" value="NZ_WHJC01000470.1"/>
</dbReference>